<gene>
    <name evidence="1" type="ORF">FGO68_gene15765</name>
</gene>
<protein>
    <submittedName>
        <fullName evidence="1">Uncharacterized protein</fullName>
    </submittedName>
</protein>
<name>A0A8J8T608_HALGN</name>
<dbReference type="Proteomes" id="UP000785679">
    <property type="component" value="Unassembled WGS sequence"/>
</dbReference>
<comment type="caution">
    <text evidence="1">The sequence shown here is derived from an EMBL/GenBank/DDBJ whole genome shotgun (WGS) entry which is preliminary data.</text>
</comment>
<dbReference type="EMBL" id="RRYP01003535">
    <property type="protein sequence ID" value="TNV83717.1"/>
    <property type="molecule type" value="Genomic_DNA"/>
</dbReference>
<reference evidence="1" key="1">
    <citation type="submission" date="2019-06" db="EMBL/GenBank/DDBJ databases">
        <authorList>
            <person name="Zheng W."/>
        </authorList>
    </citation>
    <scope>NUCLEOTIDE SEQUENCE</scope>
    <source>
        <strain evidence="1">QDHG01</strain>
    </source>
</reference>
<sequence>MYMYYFLTNLNATASSPPVGPKLPLVIDTWLSSYILIVMTVNSKPFTDIPQSLVFRKRNYRTTASICLERSIPQQRRASMSETAFFQWWMPYSRVLVETFALLQVTLKSTSTVLPLVQLLFRFPTISKEGEGFLAGSQI</sequence>
<evidence type="ECO:0000313" key="1">
    <source>
        <dbReference type="EMBL" id="TNV83717.1"/>
    </source>
</evidence>
<proteinExistence type="predicted"/>
<organism evidence="1 2">
    <name type="scientific">Halteria grandinella</name>
    <dbReference type="NCBI Taxonomy" id="5974"/>
    <lineage>
        <taxon>Eukaryota</taxon>
        <taxon>Sar</taxon>
        <taxon>Alveolata</taxon>
        <taxon>Ciliophora</taxon>
        <taxon>Intramacronucleata</taxon>
        <taxon>Spirotrichea</taxon>
        <taxon>Stichotrichia</taxon>
        <taxon>Sporadotrichida</taxon>
        <taxon>Halteriidae</taxon>
        <taxon>Halteria</taxon>
    </lineage>
</organism>
<keyword evidence="2" id="KW-1185">Reference proteome</keyword>
<accession>A0A8J8T608</accession>
<dbReference type="AlphaFoldDB" id="A0A8J8T608"/>
<evidence type="ECO:0000313" key="2">
    <source>
        <dbReference type="Proteomes" id="UP000785679"/>
    </source>
</evidence>